<dbReference type="PATRIC" id="fig|1454003.3.peg.1894"/>
<reference evidence="1 2" key="1">
    <citation type="submission" date="2014-02" db="EMBL/GenBank/DDBJ databases">
        <title>Expanding our view of genomic diversity in Candidatus Accumulibacter clades.</title>
        <authorList>
            <person name="Skennerton C.T."/>
            <person name="Barr J.J."/>
            <person name="Slater F.R."/>
            <person name="Bond P.L."/>
            <person name="Tyson G.W."/>
        </authorList>
    </citation>
    <scope>NUCLEOTIDE SEQUENCE [LARGE SCALE GENOMIC DNA]</scope>
    <source>
        <strain evidence="2">BA-92</strain>
    </source>
</reference>
<proteinExistence type="predicted"/>
<comment type="caution">
    <text evidence="1">The sequence shown here is derived from an EMBL/GenBank/DDBJ whole genome shotgun (WGS) entry which is preliminary data.</text>
</comment>
<accession>A0A011QN98</accession>
<dbReference type="EMBL" id="JEMX01000036">
    <property type="protein sequence ID" value="EXI80339.1"/>
    <property type="molecule type" value="Genomic_DNA"/>
</dbReference>
<protein>
    <submittedName>
        <fullName evidence="1">Uncharacterized protein</fullName>
    </submittedName>
</protein>
<gene>
    <name evidence="1" type="ORF">AW10_01845</name>
</gene>
<evidence type="ECO:0000313" key="2">
    <source>
        <dbReference type="Proteomes" id="UP000021816"/>
    </source>
</evidence>
<evidence type="ECO:0000313" key="1">
    <source>
        <dbReference type="EMBL" id="EXI80339.1"/>
    </source>
</evidence>
<dbReference type="Proteomes" id="UP000021816">
    <property type="component" value="Unassembled WGS sequence"/>
</dbReference>
<sequence>MAVVCAGGVGQLQQQQVLAEATVANQLDIAVDLLHRVPVVLGEICCDAHQPGSSPVDAVGGWLAQLAHCQQLELGLVVHQPVEVEQALIDDVFAYRALVFENHWAIVLVQAQGVDAAGVCLAGGVFGRQKADAKQRLQVGLDQRLQWTFEIRGVALQLGGLARLEVEEFDVAHCWSPSG</sequence>
<organism evidence="1 2">
    <name type="scientific">Candidatus Accumulibacter appositus</name>
    <dbReference type="NCBI Taxonomy" id="1454003"/>
    <lineage>
        <taxon>Bacteria</taxon>
        <taxon>Pseudomonadati</taxon>
        <taxon>Pseudomonadota</taxon>
        <taxon>Betaproteobacteria</taxon>
        <taxon>Candidatus Accumulibacter</taxon>
    </lineage>
</organism>
<dbReference type="AlphaFoldDB" id="A0A011QN98"/>
<name>A0A011QN98_9PROT</name>